<dbReference type="PANTHER" id="PTHR11692">
    <property type="entry name" value="BIFUNCTIONAL PURINE BIOSYNTHESIS PROTEIN PURH"/>
    <property type="match status" value="1"/>
</dbReference>
<proteinExistence type="predicted"/>
<dbReference type="AlphaFoldDB" id="X1IBF3"/>
<dbReference type="Gene3D" id="3.40.140.20">
    <property type="match status" value="1"/>
</dbReference>
<accession>X1IBF3</accession>
<dbReference type="GO" id="GO:0004643">
    <property type="term" value="F:phosphoribosylaminoimidazolecarboxamide formyltransferase activity"/>
    <property type="evidence" value="ECO:0007669"/>
    <property type="project" value="InterPro"/>
</dbReference>
<comment type="caution">
    <text evidence="1">The sequence shown here is derived from an EMBL/GenBank/DDBJ whole genome shotgun (WGS) entry which is preliminary data.</text>
</comment>
<evidence type="ECO:0000313" key="1">
    <source>
        <dbReference type="EMBL" id="GAH79746.1"/>
    </source>
</evidence>
<dbReference type="PANTHER" id="PTHR11692:SF0">
    <property type="entry name" value="BIFUNCTIONAL PURINE BIOSYNTHESIS PROTEIN ATIC"/>
    <property type="match status" value="1"/>
</dbReference>
<dbReference type="EMBL" id="BARU01039313">
    <property type="protein sequence ID" value="GAH79746.1"/>
    <property type="molecule type" value="Genomic_DNA"/>
</dbReference>
<name>X1IBF3_9ZZZZ</name>
<sequence>MGTDSFFPFPDGLEAAVDVGAKAIINPGGSIRDEMVIKRADELNCALVFCGKRVFRH</sequence>
<protein>
    <recommendedName>
        <fullName evidence="2">IMP cyclohydrolase</fullName>
    </recommendedName>
</protein>
<dbReference type="SUPFAM" id="SSF53927">
    <property type="entry name" value="Cytidine deaminase-like"/>
    <property type="match status" value="1"/>
</dbReference>
<evidence type="ECO:0008006" key="2">
    <source>
        <dbReference type="Google" id="ProtNLM"/>
    </source>
</evidence>
<dbReference type="InterPro" id="IPR002695">
    <property type="entry name" value="PurH-like"/>
</dbReference>
<gene>
    <name evidence="1" type="ORF">S03H2_60955</name>
</gene>
<reference evidence="1" key="1">
    <citation type="journal article" date="2014" name="Front. Microbiol.">
        <title>High frequency of phylogenetically diverse reductive dehalogenase-homologous genes in deep subseafloor sedimentary metagenomes.</title>
        <authorList>
            <person name="Kawai M."/>
            <person name="Futagami T."/>
            <person name="Toyoda A."/>
            <person name="Takaki Y."/>
            <person name="Nishi S."/>
            <person name="Hori S."/>
            <person name="Arai W."/>
            <person name="Tsubouchi T."/>
            <person name="Morono Y."/>
            <person name="Uchiyama I."/>
            <person name="Ito T."/>
            <person name="Fujiyama A."/>
            <person name="Inagaki F."/>
            <person name="Takami H."/>
        </authorList>
    </citation>
    <scope>NUCLEOTIDE SEQUENCE</scope>
    <source>
        <strain evidence="1">Expedition CK06-06</strain>
    </source>
</reference>
<dbReference type="GO" id="GO:0003937">
    <property type="term" value="F:IMP cyclohydrolase activity"/>
    <property type="evidence" value="ECO:0007669"/>
    <property type="project" value="InterPro"/>
</dbReference>
<dbReference type="InterPro" id="IPR016193">
    <property type="entry name" value="Cytidine_deaminase-like"/>
</dbReference>
<dbReference type="GO" id="GO:0005829">
    <property type="term" value="C:cytosol"/>
    <property type="evidence" value="ECO:0007669"/>
    <property type="project" value="TreeGrafter"/>
</dbReference>
<organism evidence="1">
    <name type="scientific">marine sediment metagenome</name>
    <dbReference type="NCBI Taxonomy" id="412755"/>
    <lineage>
        <taxon>unclassified sequences</taxon>
        <taxon>metagenomes</taxon>
        <taxon>ecological metagenomes</taxon>
    </lineage>
</organism>
<dbReference type="GO" id="GO:0006189">
    <property type="term" value="P:'de novo' IMP biosynthetic process"/>
    <property type="evidence" value="ECO:0007669"/>
    <property type="project" value="TreeGrafter"/>
</dbReference>
<dbReference type="InterPro" id="IPR024051">
    <property type="entry name" value="AICAR_Tfase_dup_dom_sf"/>
</dbReference>